<evidence type="ECO:0000256" key="3">
    <source>
        <dbReference type="SAM" id="MobiDB-lite"/>
    </source>
</evidence>
<feature type="domain" description="Protein kinase" evidence="4">
    <location>
        <begin position="64"/>
        <end position="395"/>
    </location>
</feature>
<dbReference type="GO" id="GO:0004672">
    <property type="term" value="F:protein kinase activity"/>
    <property type="evidence" value="ECO:0007669"/>
    <property type="project" value="InterPro"/>
</dbReference>
<dbReference type="PANTHER" id="PTHR24418">
    <property type="entry name" value="TYROSINE-PROTEIN KINASE"/>
    <property type="match status" value="1"/>
</dbReference>
<dbReference type="InterPro" id="IPR001245">
    <property type="entry name" value="Ser-Thr/Tyr_kinase_cat_dom"/>
</dbReference>
<feature type="region of interest" description="Disordered" evidence="3">
    <location>
        <begin position="166"/>
        <end position="207"/>
    </location>
</feature>
<keyword evidence="2" id="KW-0067">ATP-binding</keyword>
<dbReference type="InterPro" id="IPR036860">
    <property type="entry name" value="SH2_dom_sf"/>
</dbReference>
<dbReference type="SUPFAM" id="SSF55550">
    <property type="entry name" value="SH2 domain"/>
    <property type="match status" value="1"/>
</dbReference>
<protein>
    <recommendedName>
        <fullName evidence="4">Protein kinase domain-containing protein</fullName>
    </recommendedName>
</protein>
<evidence type="ECO:0000313" key="6">
    <source>
        <dbReference type="Proteomes" id="UP000308365"/>
    </source>
</evidence>
<feature type="compositionally biased region" description="Low complexity" evidence="3">
    <location>
        <begin position="168"/>
        <end position="180"/>
    </location>
</feature>
<evidence type="ECO:0000313" key="5">
    <source>
        <dbReference type="EMBL" id="TKC45046.1"/>
    </source>
</evidence>
<evidence type="ECO:0000256" key="1">
    <source>
        <dbReference type="ARBA" id="ARBA00022741"/>
    </source>
</evidence>
<dbReference type="Pfam" id="PF07714">
    <property type="entry name" value="PK_Tyr_Ser-Thr"/>
    <property type="match status" value="1"/>
</dbReference>
<dbReference type="GO" id="GO:0005524">
    <property type="term" value="F:ATP binding"/>
    <property type="evidence" value="ECO:0007669"/>
    <property type="project" value="UniProtKB-KW"/>
</dbReference>
<dbReference type="InterPro" id="IPR008266">
    <property type="entry name" value="Tyr_kinase_AS"/>
</dbReference>
<evidence type="ECO:0000259" key="4">
    <source>
        <dbReference type="PROSITE" id="PS50011"/>
    </source>
</evidence>
<accession>A0A4U1F8K3</accession>
<dbReference type="Gene3D" id="3.30.200.20">
    <property type="entry name" value="Phosphorylase Kinase, domain 1"/>
    <property type="match status" value="1"/>
</dbReference>
<reference evidence="6" key="1">
    <citation type="journal article" date="2019" name="IScience">
        <title>Narwhal Genome Reveals Long-Term Low Genetic Diversity despite Current Large Abundance Size.</title>
        <authorList>
            <person name="Westbury M.V."/>
            <person name="Petersen B."/>
            <person name="Garde E."/>
            <person name="Heide-Jorgensen M.P."/>
            <person name="Lorenzen E.D."/>
        </authorList>
    </citation>
    <scope>NUCLEOTIDE SEQUENCE [LARGE SCALE GENOMIC DNA]</scope>
</reference>
<dbReference type="PROSITE" id="PS50011">
    <property type="entry name" value="PROTEIN_KINASE_DOM"/>
    <property type="match status" value="1"/>
</dbReference>
<dbReference type="Proteomes" id="UP000308365">
    <property type="component" value="Unassembled WGS sequence"/>
</dbReference>
<sequence length="402" mass="45196">MSWTSAISGPTTASGPLSAPVHKRPLRPVRDQQTVRHYKIWRQDGQLHLNEAVSFPSLPKLVDHHEAQSLSHGLWLTLPRRKHELEPLPHCDDWERPREEFTLCRKLGFRLLWGGLWKDKVRVAIKVIVRAELLRRHTFQSEIQAMKKPRTSPSWHCGGPWVQHHRAPAQGEPAGAAAGPTPERRSLQRGLGPGWPHSRWPPLASADSDEKTLPILELVGIAAQVAEGMCYLELHNYIHGDLAARNILVGENNICKIGDLGLGRLIKNVYLFHDHSIPYKWTAPEALSRGHYSIKSDTWSFGGSDALSRYWAPSVANCGQGGRGPSPGHGPCTIHWVPDAFQACPYLPEGRGGLPHALPPGVPTHHTHKLMLSCWHRDPEQRLRFKGLREKLSSLRRYENLL</sequence>
<dbReference type="InterPro" id="IPR011009">
    <property type="entry name" value="Kinase-like_dom_sf"/>
</dbReference>
<proteinExistence type="predicted"/>
<dbReference type="EMBL" id="RWIC01000354">
    <property type="protein sequence ID" value="TKC45046.1"/>
    <property type="molecule type" value="Genomic_DNA"/>
</dbReference>
<feature type="region of interest" description="Disordered" evidence="3">
    <location>
        <begin position="1"/>
        <end position="26"/>
    </location>
</feature>
<dbReference type="SUPFAM" id="SSF56112">
    <property type="entry name" value="Protein kinase-like (PK-like)"/>
    <property type="match status" value="1"/>
</dbReference>
<dbReference type="Gene3D" id="3.30.505.10">
    <property type="entry name" value="SH2 domain"/>
    <property type="match status" value="1"/>
</dbReference>
<organism evidence="5 6">
    <name type="scientific">Monodon monoceros</name>
    <name type="common">Narwhal</name>
    <name type="synonym">Ceratodon monodon</name>
    <dbReference type="NCBI Taxonomy" id="40151"/>
    <lineage>
        <taxon>Eukaryota</taxon>
        <taxon>Metazoa</taxon>
        <taxon>Chordata</taxon>
        <taxon>Craniata</taxon>
        <taxon>Vertebrata</taxon>
        <taxon>Euteleostomi</taxon>
        <taxon>Mammalia</taxon>
        <taxon>Eutheria</taxon>
        <taxon>Laurasiatheria</taxon>
        <taxon>Artiodactyla</taxon>
        <taxon>Whippomorpha</taxon>
        <taxon>Cetacea</taxon>
        <taxon>Odontoceti</taxon>
        <taxon>Monodontidae</taxon>
        <taxon>Monodon</taxon>
    </lineage>
</organism>
<comment type="caution">
    <text evidence="5">The sequence shown here is derived from an EMBL/GenBank/DDBJ whole genome shotgun (WGS) entry which is preliminary data.</text>
</comment>
<name>A0A4U1F8K3_MONMO</name>
<evidence type="ECO:0000256" key="2">
    <source>
        <dbReference type="ARBA" id="ARBA00022840"/>
    </source>
</evidence>
<dbReference type="Gene3D" id="1.10.510.10">
    <property type="entry name" value="Transferase(Phosphotransferase) domain 1"/>
    <property type="match status" value="1"/>
</dbReference>
<dbReference type="InterPro" id="IPR050198">
    <property type="entry name" value="Non-receptor_tyrosine_kinases"/>
</dbReference>
<feature type="compositionally biased region" description="Polar residues" evidence="3">
    <location>
        <begin position="1"/>
        <end position="15"/>
    </location>
</feature>
<dbReference type="AlphaFoldDB" id="A0A4U1F8K3"/>
<dbReference type="InterPro" id="IPR000719">
    <property type="entry name" value="Prot_kinase_dom"/>
</dbReference>
<keyword evidence="1" id="KW-0547">Nucleotide-binding</keyword>
<dbReference type="PROSITE" id="PS00109">
    <property type="entry name" value="PROTEIN_KINASE_TYR"/>
    <property type="match status" value="1"/>
</dbReference>
<gene>
    <name evidence="5" type="ORF">EI555_003559</name>
</gene>